<dbReference type="PaxDb" id="3218-PP1S1_626V6.1"/>
<dbReference type="InParanoid" id="A0A2K1KTB9"/>
<accession>A0A2K1KTB9</accession>
<dbReference type="AlphaFoldDB" id="A0A2K1KTB9"/>
<dbReference type="STRING" id="3218.A0A2K1KTB9"/>
<dbReference type="PANTHER" id="PTHR13251:SF3">
    <property type="entry name" value="TRAFFICKING PROTEIN PARTICLE COMPLEX SUBUNIT 10"/>
    <property type="match status" value="1"/>
</dbReference>
<dbReference type="GO" id="GO:0048193">
    <property type="term" value="P:Golgi vesicle transport"/>
    <property type="evidence" value="ECO:0007669"/>
    <property type="project" value="InterPro"/>
</dbReference>
<dbReference type="Gramene" id="Pp3c3_4110V3.1">
    <property type="protein sequence ID" value="Pp3c3_4110V3.1"/>
    <property type="gene ID" value="Pp3c3_4110"/>
</dbReference>
<name>A0A2K1KTB9_PHYPA</name>
<dbReference type="PANTHER" id="PTHR13251">
    <property type="entry name" value="EPILEPSY HOLOPROSENCEPHALY CANDIDATE 1/TMEM1"/>
    <property type="match status" value="1"/>
</dbReference>
<evidence type="ECO:0000313" key="3">
    <source>
        <dbReference type="Proteomes" id="UP000006727"/>
    </source>
</evidence>
<evidence type="ECO:0000313" key="2">
    <source>
        <dbReference type="EnsemblPlants" id="Pp3c3_4110V3.1"/>
    </source>
</evidence>
<keyword evidence="3" id="KW-1185">Reference proteome</keyword>
<protein>
    <submittedName>
        <fullName evidence="1 2">Uncharacterized protein</fullName>
    </submittedName>
</protein>
<dbReference type="Proteomes" id="UP000006727">
    <property type="component" value="Chromosome 3"/>
</dbReference>
<evidence type="ECO:0000313" key="1">
    <source>
        <dbReference type="EMBL" id="PNR56996.1"/>
    </source>
</evidence>
<reference evidence="1 3" key="1">
    <citation type="journal article" date="2008" name="Science">
        <title>The Physcomitrella genome reveals evolutionary insights into the conquest of land by plants.</title>
        <authorList>
            <person name="Rensing S."/>
            <person name="Lang D."/>
            <person name="Zimmer A."/>
            <person name="Terry A."/>
            <person name="Salamov A."/>
            <person name="Shapiro H."/>
            <person name="Nishiyama T."/>
            <person name="Perroud P.-F."/>
            <person name="Lindquist E."/>
            <person name="Kamisugi Y."/>
            <person name="Tanahashi T."/>
            <person name="Sakakibara K."/>
            <person name="Fujita T."/>
            <person name="Oishi K."/>
            <person name="Shin-I T."/>
            <person name="Kuroki Y."/>
            <person name="Toyoda A."/>
            <person name="Suzuki Y."/>
            <person name="Hashimoto A."/>
            <person name="Yamaguchi K."/>
            <person name="Sugano A."/>
            <person name="Kohara Y."/>
            <person name="Fujiyama A."/>
            <person name="Anterola A."/>
            <person name="Aoki S."/>
            <person name="Ashton N."/>
            <person name="Barbazuk W.B."/>
            <person name="Barker E."/>
            <person name="Bennetzen J."/>
            <person name="Bezanilla M."/>
            <person name="Blankenship R."/>
            <person name="Cho S.H."/>
            <person name="Dutcher S."/>
            <person name="Estelle M."/>
            <person name="Fawcett J.A."/>
            <person name="Gundlach H."/>
            <person name="Hanada K."/>
            <person name="Heyl A."/>
            <person name="Hicks K.A."/>
            <person name="Hugh J."/>
            <person name="Lohr M."/>
            <person name="Mayer K."/>
            <person name="Melkozernov A."/>
            <person name="Murata T."/>
            <person name="Nelson D."/>
            <person name="Pils B."/>
            <person name="Prigge M."/>
            <person name="Reiss B."/>
            <person name="Renner T."/>
            <person name="Rombauts S."/>
            <person name="Rushton P."/>
            <person name="Sanderfoot A."/>
            <person name="Schween G."/>
            <person name="Shiu S.-H."/>
            <person name="Stueber K."/>
            <person name="Theodoulou F.L."/>
            <person name="Tu H."/>
            <person name="Van de Peer Y."/>
            <person name="Verrier P.J."/>
            <person name="Waters E."/>
            <person name="Wood A."/>
            <person name="Yang L."/>
            <person name="Cove D."/>
            <person name="Cuming A."/>
            <person name="Hasebe M."/>
            <person name="Lucas S."/>
            <person name="Mishler D.B."/>
            <person name="Reski R."/>
            <person name="Grigoriev I."/>
            <person name="Quatrano R.S."/>
            <person name="Boore J.L."/>
        </authorList>
    </citation>
    <scope>NUCLEOTIDE SEQUENCE [LARGE SCALE GENOMIC DNA]</scope>
    <source>
        <strain evidence="2 3">cv. Gransden 2004</strain>
    </source>
</reference>
<dbReference type="EMBL" id="ABEU02000003">
    <property type="protein sequence ID" value="PNR56996.1"/>
    <property type="molecule type" value="Genomic_DNA"/>
</dbReference>
<proteinExistence type="predicted"/>
<dbReference type="InterPro" id="IPR045126">
    <property type="entry name" value="TRAPPC10/Trs130"/>
</dbReference>
<reference evidence="1 3" key="2">
    <citation type="journal article" date="2018" name="Plant J.">
        <title>The Physcomitrella patens chromosome-scale assembly reveals moss genome structure and evolution.</title>
        <authorList>
            <person name="Lang D."/>
            <person name="Ullrich K.K."/>
            <person name="Murat F."/>
            <person name="Fuchs J."/>
            <person name="Jenkins J."/>
            <person name="Haas F.B."/>
            <person name="Piednoel M."/>
            <person name="Gundlach H."/>
            <person name="Van Bel M."/>
            <person name="Meyberg R."/>
            <person name="Vives C."/>
            <person name="Morata J."/>
            <person name="Symeonidi A."/>
            <person name="Hiss M."/>
            <person name="Muchero W."/>
            <person name="Kamisugi Y."/>
            <person name="Saleh O."/>
            <person name="Blanc G."/>
            <person name="Decker E.L."/>
            <person name="van Gessel N."/>
            <person name="Grimwood J."/>
            <person name="Hayes R.D."/>
            <person name="Graham S.W."/>
            <person name="Gunter L.E."/>
            <person name="McDaniel S.F."/>
            <person name="Hoernstein S.N.W."/>
            <person name="Larsson A."/>
            <person name="Li F.W."/>
            <person name="Perroud P.F."/>
            <person name="Phillips J."/>
            <person name="Ranjan P."/>
            <person name="Rokshar D.S."/>
            <person name="Rothfels C.J."/>
            <person name="Schneider L."/>
            <person name="Shu S."/>
            <person name="Stevenson D.W."/>
            <person name="Thummler F."/>
            <person name="Tillich M."/>
            <person name="Villarreal Aguilar J.C."/>
            <person name="Widiez T."/>
            <person name="Wong G.K."/>
            <person name="Wymore A."/>
            <person name="Zhang Y."/>
            <person name="Zimmer A.D."/>
            <person name="Quatrano R.S."/>
            <person name="Mayer K.F.X."/>
            <person name="Goodstein D."/>
            <person name="Casacuberta J.M."/>
            <person name="Vandepoele K."/>
            <person name="Reski R."/>
            <person name="Cuming A.C."/>
            <person name="Tuskan G.A."/>
            <person name="Maumus F."/>
            <person name="Salse J."/>
            <person name="Schmutz J."/>
            <person name="Rensing S.A."/>
        </authorList>
    </citation>
    <scope>NUCLEOTIDE SEQUENCE [LARGE SCALE GENOMIC DNA]</scope>
    <source>
        <strain evidence="2 3">cv. Gransden 2004</strain>
    </source>
</reference>
<gene>
    <name evidence="1" type="ORF">PHYPA_003989</name>
</gene>
<dbReference type="EnsemblPlants" id="Pp3c3_4110V3.1">
    <property type="protein sequence ID" value="Pp3c3_4110V3.1"/>
    <property type="gene ID" value="Pp3c3_4110"/>
</dbReference>
<sequence>MREIWVRTTCHAQVKTTSQRFSPAIVSQSASKDFYRLQGDLYSYAQTKLMRLADLIGFDHNIETSPCNSYASMLTLGT</sequence>
<reference evidence="2" key="3">
    <citation type="submission" date="2020-12" db="UniProtKB">
        <authorList>
            <consortium name="EnsemblPlants"/>
        </authorList>
    </citation>
    <scope>IDENTIFICATION</scope>
</reference>
<dbReference type="GO" id="GO:1990071">
    <property type="term" value="C:TRAPPII protein complex"/>
    <property type="evidence" value="ECO:0007669"/>
    <property type="project" value="InterPro"/>
</dbReference>
<organism evidence="1">
    <name type="scientific">Physcomitrium patens</name>
    <name type="common">Spreading-leaved earth moss</name>
    <name type="synonym">Physcomitrella patens</name>
    <dbReference type="NCBI Taxonomy" id="3218"/>
    <lineage>
        <taxon>Eukaryota</taxon>
        <taxon>Viridiplantae</taxon>
        <taxon>Streptophyta</taxon>
        <taxon>Embryophyta</taxon>
        <taxon>Bryophyta</taxon>
        <taxon>Bryophytina</taxon>
        <taxon>Bryopsida</taxon>
        <taxon>Funariidae</taxon>
        <taxon>Funariales</taxon>
        <taxon>Funariaceae</taxon>
        <taxon>Physcomitrium</taxon>
    </lineage>
</organism>